<dbReference type="Proteomes" id="UP000633509">
    <property type="component" value="Unassembled WGS sequence"/>
</dbReference>
<reference evidence="2 3" key="1">
    <citation type="submission" date="2020-10" db="EMBL/GenBank/DDBJ databases">
        <title>Sequencing the genomes of 1000 actinobacteria strains.</title>
        <authorList>
            <person name="Klenk H.-P."/>
        </authorList>
    </citation>
    <scope>NUCLEOTIDE SEQUENCE [LARGE SCALE GENOMIC DNA]</scope>
    <source>
        <strain evidence="2 3">DSM 43173</strain>
    </source>
</reference>
<organism evidence="2 3">
    <name type="scientific">Nonomuraea angiospora</name>
    <dbReference type="NCBI Taxonomy" id="46172"/>
    <lineage>
        <taxon>Bacteria</taxon>
        <taxon>Bacillati</taxon>
        <taxon>Actinomycetota</taxon>
        <taxon>Actinomycetes</taxon>
        <taxon>Streptosporangiales</taxon>
        <taxon>Streptosporangiaceae</taxon>
        <taxon>Nonomuraea</taxon>
    </lineage>
</organism>
<gene>
    <name evidence="2" type="ORF">H4W80_004748</name>
</gene>
<keyword evidence="3" id="KW-1185">Reference proteome</keyword>
<proteinExistence type="predicted"/>
<accession>A0ABR9M0S8</accession>
<evidence type="ECO:0000313" key="2">
    <source>
        <dbReference type="EMBL" id="MBE1586490.1"/>
    </source>
</evidence>
<feature type="compositionally biased region" description="Low complexity" evidence="1">
    <location>
        <begin position="39"/>
        <end position="51"/>
    </location>
</feature>
<name>A0ABR9M0S8_9ACTN</name>
<protein>
    <submittedName>
        <fullName evidence="2">Uncharacterized protein</fullName>
    </submittedName>
</protein>
<evidence type="ECO:0000313" key="3">
    <source>
        <dbReference type="Proteomes" id="UP000633509"/>
    </source>
</evidence>
<sequence length="66" mass="6466">MKVMETMLRGRIAADREASAVTHPATGSAGPVASAVTHPAAGSAGPVASAVTRPAAGPVRSVPRCC</sequence>
<comment type="caution">
    <text evidence="2">The sequence shown here is derived from an EMBL/GenBank/DDBJ whole genome shotgun (WGS) entry which is preliminary data.</text>
</comment>
<evidence type="ECO:0000256" key="1">
    <source>
        <dbReference type="SAM" id="MobiDB-lite"/>
    </source>
</evidence>
<dbReference type="RefSeq" id="WP_192787045.1">
    <property type="nucleotide sequence ID" value="NZ_JADBEK010000001.1"/>
</dbReference>
<dbReference type="EMBL" id="JADBEK010000001">
    <property type="protein sequence ID" value="MBE1586490.1"/>
    <property type="molecule type" value="Genomic_DNA"/>
</dbReference>
<feature type="region of interest" description="Disordered" evidence="1">
    <location>
        <begin position="18"/>
        <end position="66"/>
    </location>
</feature>